<keyword evidence="5" id="KW-0408">Iron</keyword>
<keyword evidence="2" id="KW-0004">4Fe-4S</keyword>
<dbReference type="InterPro" id="IPR006638">
    <property type="entry name" value="Elp3/MiaA/NifB-like_rSAM"/>
</dbReference>
<dbReference type="InterPro" id="IPR050377">
    <property type="entry name" value="Radical_SAM_PqqE_MftC-like"/>
</dbReference>
<dbReference type="GO" id="GO:0046872">
    <property type="term" value="F:metal ion binding"/>
    <property type="evidence" value="ECO:0007669"/>
    <property type="project" value="UniProtKB-KW"/>
</dbReference>
<dbReference type="AlphaFoldDB" id="A0A3D2X4D4"/>
<dbReference type="Pfam" id="PF13186">
    <property type="entry name" value="SPASM"/>
    <property type="match status" value="1"/>
</dbReference>
<sequence length="307" mass="34664">MERVPYLLSTGDPRANLIWGNRKSLSYVYVELTNRCNFGCEYCQVDIDKYKDMDVQTITGIIDQLCDLDVFELRLGGGEPLMYNDISDVVKYAKSKNMFVWLCTNGYFFSKETASRLKSSGLTGIRISIDSTVPVVHDNVRKQEGAWIKCLDAIFNAKLFDIEVVISMTIGSHNIDEYNQMCEFARTHNCQMSSHFIMPKGKGISFPKFDKKKATTIIDDLHGEKYCVAATDTIYIDVEGRVSACSFLKPTASVHDMTIEEILKSSEMKKFSKPIGGDKCAKCKYGKISFCPISNICRGGCWVKHEK</sequence>
<dbReference type="Gene3D" id="3.20.20.70">
    <property type="entry name" value="Aldolase class I"/>
    <property type="match status" value="1"/>
</dbReference>
<evidence type="ECO:0000313" key="8">
    <source>
        <dbReference type="EMBL" id="HCL01557.1"/>
    </source>
</evidence>
<dbReference type="CDD" id="cd01335">
    <property type="entry name" value="Radical_SAM"/>
    <property type="match status" value="1"/>
</dbReference>
<protein>
    <recommendedName>
        <fullName evidence="7">Radical SAM core domain-containing protein</fullName>
    </recommendedName>
</protein>
<dbReference type="CDD" id="cd21109">
    <property type="entry name" value="SPASM"/>
    <property type="match status" value="1"/>
</dbReference>
<comment type="cofactor">
    <cofactor evidence="1">
        <name>[4Fe-4S] cluster</name>
        <dbReference type="ChEBI" id="CHEBI:49883"/>
    </cofactor>
</comment>
<dbReference type="Proteomes" id="UP000262969">
    <property type="component" value="Unassembled WGS sequence"/>
</dbReference>
<evidence type="ECO:0000256" key="4">
    <source>
        <dbReference type="ARBA" id="ARBA00022723"/>
    </source>
</evidence>
<dbReference type="PANTHER" id="PTHR11228">
    <property type="entry name" value="RADICAL SAM DOMAIN PROTEIN"/>
    <property type="match status" value="1"/>
</dbReference>
<evidence type="ECO:0000256" key="2">
    <source>
        <dbReference type="ARBA" id="ARBA00022485"/>
    </source>
</evidence>
<dbReference type="GO" id="GO:0003824">
    <property type="term" value="F:catalytic activity"/>
    <property type="evidence" value="ECO:0007669"/>
    <property type="project" value="InterPro"/>
</dbReference>
<dbReference type="GO" id="GO:0051539">
    <property type="term" value="F:4 iron, 4 sulfur cluster binding"/>
    <property type="evidence" value="ECO:0007669"/>
    <property type="project" value="UniProtKB-KW"/>
</dbReference>
<keyword evidence="3" id="KW-0949">S-adenosyl-L-methionine</keyword>
<feature type="domain" description="Radical SAM core" evidence="7">
    <location>
        <begin position="22"/>
        <end position="228"/>
    </location>
</feature>
<evidence type="ECO:0000256" key="5">
    <source>
        <dbReference type="ARBA" id="ARBA00023004"/>
    </source>
</evidence>
<keyword evidence="6" id="KW-0411">Iron-sulfur</keyword>
<dbReference type="Pfam" id="PF04055">
    <property type="entry name" value="Radical_SAM"/>
    <property type="match status" value="1"/>
</dbReference>
<evidence type="ECO:0000256" key="1">
    <source>
        <dbReference type="ARBA" id="ARBA00001966"/>
    </source>
</evidence>
<dbReference type="PIRSF" id="PIRSF037420">
    <property type="entry name" value="PQQ_syn_pqqE"/>
    <property type="match status" value="1"/>
</dbReference>
<reference evidence="8 9" key="1">
    <citation type="journal article" date="2018" name="Nat. Biotechnol.">
        <title>A standardized bacterial taxonomy based on genome phylogeny substantially revises the tree of life.</title>
        <authorList>
            <person name="Parks D.H."/>
            <person name="Chuvochina M."/>
            <person name="Waite D.W."/>
            <person name="Rinke C."/>
            <person name="Skarshewski A."/>
            <person name="Chaumeil P.A."/>
            <person name="Hugenholtz P."/>
        </authorList>
    </citation>
    <scope>NUCLEOTIDE SEQUENCE [LARGE SCALE GENOMIC DNA]</scope>
    <source>
        <strain evidence="8">UBA11728</strain>
    </source>
</reference>
<dbReference type="SFLD" id="SFLDS00029">
    <property type="entry name" value="Radical_SAM"/>
    <property type="match status" value="1"/>
</dbReference>
<dbReference type="PANTHER" id="PTHR11228:SF7">
    <property type="entry name" value="PQQA PEPTIDE CYCLASE"/>
    <property type="match status" value="1"/>
</dbReference>
<evidence type="ECO:0000256" key="3">
    <source>
        <dbReference type="ARBA" id="ARBA00022691"/>
    </source>
</evidence>
<dbReference type="InterPro" id="IPR023885">
    <property type="entry name" value="4Fe4S-binding_SPASM_dom"/>
</dbReference>
<name>A0A3D2X4D4_9FIRM</name>
<dbReference type="SMART" id="SM00729">
    <property type="entry name" value="Elp3"/>
    <property type="match status" value="1"/>
</dbReference>
<dbReference type="InterPro" id="IPR017200">
    <property type="entry name" value="PqqE-like"/>
</dbReference>
<dbReference type="InterPro" id="IPR058240">
    <property type="entry name" value="rSAM_sf"/>
</dbReference>
<accession>A0A3D2X4D4</accession>
<dbReference type="SFLD" id="SFLDG01386">
    <property type="entry name" value="main_SPASM_domain-containing"/>
    <property type="match status" value="1"/>
</dbReference>
<evidence type="ECO:0000259" key="7">
    <source>
        <dbReference type="PROSITE" id="PS51918"/>
    </source>
</evidence>
<dbReference type="InterPro" id="IPR007197">
    <property type="entry name" value="rSAM"/>
</dbReference>
<dbReference type="SUPFAM" id="SSF102114">
    <property type="entry name" value="Radical SAM enzymes"/>
    <property type="match status" value="1"/>
</dbReference>
<dbReference type="EMBL" id="DPVV01000138">
    <property type="protein sequence ID" value="HCL01557.1"/>
    <property type="molecule type" value="Genomic_DNA"/>
</dbReference>
<organism evidence="8 9">
    <name type="scientific">Lachnoclostridium phytofermentans</name>
    <dbReference type="NCBI Taxonomy" id="66219"/>
    <lineage>
        <taxon>Bacteria</taxon>
        <taxon>Bacillati</taxon>
        <taxon>Bacillota</taxon>
        <taxon>Clostridia</taxon>
        <taxon>Lachnospirales</taxon>
        <taxon>Lachnospiraceae</taxon>
    </lineage>
</organism>
<dbReference type="SFLD" id="SFLDG01067">
    <property type="entry name" value="SPASM/twitch_domain_containing"/>
    <property type="match status" value="1"/>
</dbReference>
<evidence type="ECO:0000313" key="9">
    <source>
        <dbReference type="Proteomes" id="UP000262969"/>
    </source>
</evidence>
<dbReference type="InterPro" id="IPR013785">
    <property type="entry name" value="Aldolase_TIM"/>
</dbReference>
<evidence type="ECO:0000256" key="6">
    <source>
        <dbReference type="ARBA" id="ARBA00023014"/>
    </source>
</evidence>
<gene>
    <name evidence="8" type="ORF">DHW61_03940</name>
</gene>
<dbReference type="PROSITE" id="PS51918">
    <property type="entry name" value="RADICAL_SAM"/>
    <property type="match status" value="1"/>
</dbReference>
<proteinExistence type="predicted"/>
<comment type="caution">
    <text evidence="8">The sequence shown here is derived from an EMBL/GenBank/DDBJ whole genome shotgun (WGS) entry which is preliminary data.</text>
</comment>
<keyword evidence="4" id="KW-0479">Metal-binding</keyword>